<gene>
    <name evidence="2" type="ORF">J2T57_000188</name>
</gene>
<sequence length="99" mass="11259">MGIQYRPEIGDWYETASGDLFEVVALDSREGTVEIQYFDGAIEELDMETWLELELMAVEPPEDYSGSLDLAREDYGTDSDSAYRLDSHNPLDGPDLDRF</sequence>
<dbReference type="RefSeq" id="WP_253472877.1">
    <property type="nucleotide sequence ID" value="NZ_JALJXV010000001.1"/>
</dbReference>
<dbReference type="InterPro" id="IPR046651">
    <property type="entry name" value="DUF6763"/>
</dbReference>
<protein>
    <submittedName>
        <fullName evidence="2">Uncharacterized protein</fullName>
    </submittedName>
</protein>
<dbReference type="AlphaFoldDB" id="A0AAE3G087"/>
<reference evidence="2" key="1">
    <citation type="submission" date="2022-03" db="EMBL/GenBank/DDBJ databases">
        <title>Genomic Encyclopedia of Type Strains, Phase III (KMG-III): the genomes of soil and plant-associated and newly described type strains.</title>
        <authorList>
            <person name="Whitman W."/>
        </authorList>
    </citation>
    <scope>NUCLEOTIDE SEQUENCE</scope>
    <source>
        <strain evidence="2">ANL 6-2</strain>
    </source>
</reference>
<feature type="region of interest" description="Disordered" evidence="1">
    <location>
        <begin position="62"/>
        <end position="99"/>
    </location>
</feature>
<feature type="compositionally biased region" description="Basic and acidic residues" evidence="1">
    <location>
        <begin position="70"/>
        <end position="99"/>
    </location>
</feature>
<evidence type="ECO:0000313" key="2">
    <source>
        <dbReference type="EMBL" id="MCP1673096.1"/>
    </source>
</evidence>
<dbReference type="Proteomes" id="UP001205843">
    <property type="component" value="Unassembled WGS sequence"/>
</dbReference>
<evidence type="ECO:0000256" key="1">
    <source>
        <dbReference type="SAM" id="MobiDB-lite"/>
    </source>
</evidence>
<evidence type="ECO:0000313" key="3">
    <source>
        <dbReference type="Proteomes" id="UP001205843"/>
    </source>
</evidence>
<dbReference type="EMBL" id="JALJXV010000001">
    <property type="protein sequence ID" value="MCP1673096.1"/>
    <property type="molecule type" value="Genomic_DNA"/>
</dbReference>
<comment type="caution">
    <text evidence="2">The sequence shown here is derived from an EMBL/GenBank/DDBJ whole genome shotgun (WGS) entry which is preliminary data.</text>
</comment>
<proteinExistence type="predicted"/>
<organism evidence="2 3">
    <name type="scientific">Natronocella acetinitrilica</name>
    <dbReference type="NCBI Taxonomy" id="414046"/>
    <lineage>
        <taxon>Bacteria</taxon>
        <taxon>Pseudomonadati</taxon>
        <taxon>Pseudomonadota</taxon>
        <taxon>Gammaproteobacteria</taxon>
        <taxon>Chromatiales</taxon>
        <taxon>Ectothiorhodospiraceae</taxon>
        <taxon>Natronocella</taxon>
    </lineage>
</organism>
<keyword evidence="3" id="KW-1185">Reference proteome</keyword>
<accession>A0AAE3G087</accession>
<name>A0AAE3G087_9GAMM</name>
<dbReference type="Pfam" id="PF20549">
    <property type="entry name" value="DUF6763"/>
    <property type="match status" value="1"/>
</dbReference>